<dbReference type="EMBL" id="BMAW01122169">
    <property type="protein sequence ID" value="GFT97741.1"/>
    <property type="molecule type" value="Genomic_DNA"/>
</dbReference>
<protein>
    <submittedName>
        <fullName evidence="1">Uncharacterized protein</fullName>
    </submittedName>
</protein>
<name>A0A8X6Q309_NEPPI</name>
<dbReference type="AlphaFoldDB" id="A0A8X6Q309"/>
<keyword evidence="2" id="KW-1185">Reference proteome</keyword>
<gene>
    <name evidence="1" type="ORF">NPIL_214391</name>
</gene>
<dbReference type="Proteomes" id="UP000887013">
    <property type="component" value="Unassembled WGS sequence"/>
</dbReference>
<evidence type="ECO:0000313" key="2">
    <source>
        <dbReference type="Proteomes" id="UP000887013"/>
    </source>
</evidence>
<evidence type="ECO:0000313" key="1">
    <source>
        <dbReference type="EMBL" id="GFT97741.1"/>
    </source>
</evidence>
<accession>A0A8X6Q309</accession>
<sequence length="148" mass="17065">MNIHRILVLVKVTCSYLIDQLQLQKNFHGNEYDSLIESPGEHKSATYLYGGTRDVVPNDNAMRGTSHCLTRGVRLHEREKKIVPGINNNGEKIILEECRRKEFPLSIRSSCAFWLFIMFFNQSVITRREGSVLDVLSVWPLVPFPDME</sequence>
<comment type="caution">
    <text evidence="1">The sequence shown here is derived from an EMBL/GenBank/DDBJ whole genome shotgun (WGS) entry which is preliminary data.</text>
</comment>
<proteinExistence type="predicted"/>
<reference evidence="1" key="1">
    <citation type="submission" date="2020-08" db="EMBL/GenBank/DDBJ databases">
        <title>Multicomponent nature underlies the extraordinary mechanical properties of spider dragline silk.</title>
        <authorList>
            <person name="Kono N."/>
            <person name="Nakamura H."/>
            <person name="Mori M."/>
            <person name="Yoshida Y."/>
            <person name="Ohtoshi R."/>
            <person name="Malay A.D."/>
            <person name="Moran D.A.P."/>
            <person name="Tomita M."/>
            <person name="Numata K."/>
            <person name="Arakawa K."/>
        </authorList>
    </citation>
    <scope>NUCLEOTIDE SEQUENCE</scope>
</reference>
<organism evidence="1 2">
    <name type="scientific">Nephila pilipes</name>
    <name type="common">Giant wood spider</name>
    <name type="synonym">Nephila maculata</name>
    <dbReference type="NCBI Taxonomy" id="299642"/>
    <lineage>
        <taxon>Eukaryota</taxon>
        <taxon>Metazoa</taxon>
        <taxon>Ecdysozoa</taxon>
        <taxon>Arthropoda</taxon>
        <taxon>Chelicerata</taxon>
        <taxon>Arachnida</taxon>
        <taxon>Araneae</taxon>
        <taxon>Araneomorphae</taxon>
        <taxon>Entelegynae</taxon>
        <taxon>Araneoidea</taxon>
        <taxon>Nephilidae</taxon>
        <taxon>Nephila</taxon>
    </lineage>
</organism>